<dbReference type="OrthoDB" id="6499973at2759"/>
<dbReference type="InterPro" id="IPR036259">
    <property type="entry name" value="MFS_trans_sf"/>
</dbReference>
<comment type="similarity">
    <text evidence="2">Belongs to the major facilitator superfamily. Monocarboxylate porter (TC 2.A.1.13) family.</text>
</comment>
<evidence type="ECO:0000256" key="4">
    <source>
        <dbReference type="SAM" id="Phobius"/>
    </source>
</evidence>
<feature type="transmembrane region" description="Helical" evidence="4">
    <location>
        <begin position="144"/>
        <end position="164"/>
    </location>
</feature>
<keyword evidence="4" id="KW-0812">Transmembrane</keyword>
<feature type="transmembrane region" description="Helical" evidence="4">
    <location>
        <begin position="381"/>
        <end position="400"/>
    </location>
</feature>
<dbReference type="SUPFAM" id="SSF103473">
    <property type="entry name" value="MFS general substrate transporter"/>
    <property type="match status" value="1"/>
</dbReference>
<reference evidence="6" key="1">
    <citation type="submission" date="2020-03" db="EMBL/GenBank/DDBJ databases">
        <title>Site-based positive gene gene selection in Geosmithia morbida across the United States reveals a broad range of putative effectors and factors for local host and environmental adapation.</title>
        <authorList>
            <person name="Onufrak A."/>
            <person name="Murdoch R.W."/>
            <person name="Gazis R."/>
            <person name="Huff M."/>
            <person name="Staton M."/>
            <person name="Klingeman W."/>
            <person name="Hadziabdic D."/>
        </authorList>
    </citation>
    <scope>NUCLEOTIDE SEQUENCE</scope>
    <source>
        <strain evidence="6">1262</strain>
    </source>
</reference>
<name>A0A9P5D5Z8_9HYPO</name>
<feature type="transmembrane region" description="Helical" evidence="4">
    <location>
        <begin position="111"/>
        <end position="132"/>
    </location>
</feature>
<dbReference type="GO" id="GO:0016020">
    <property type="term" value="C:membrane"/>
    <property type="evidence" value="ECO:0007669"/>
    <property type="project" value="UniProtKB-SubCell"/>
</dbReference>
<feature type="transmembrane region" description="Helical" evidence="4">
    <location>
        <begin position="347"/>
        <end position="369"/>
    </location>
</feature>
<feature type="transmembrane region" description="Helical" evidence="4">
    <location>
        <begin position="18"/>
        <end position="38"/>
    </location>
</feature>
<dbReference type="InterPro" id="IPR020846">
    <property type="entry name" value="MFS_dom"/>
</dbReference>
<dbReference type="Pfam" id="PF07690">
    <property type="entry name" value="MFS_1"/>
    <property type="match status" value="1"/>
</dbReference>
<accession>A0A9P5D5Z8</accession>
<dbReference type="EMBL" id="JAANYQ010000007">
    <property type="protein sequence ID" value="KAF4123004.1"/>
    <property type="molecule type" value="Genomic_DNA"/>
</dbReference>
<evidence type="ECO:0000256" key="1">
    <source>
        <dbReference type="ARBA" id="ARBA00004141"/>
    </source>
</evidence>
<feature type="transmembrane region" description="Helical" evidence="4">
    <location>
        <begin position="412"/>
        <end position="430"/>
    </location>
</feature>
<keyword evidence="4" id="KW-0472">Membrane</keyword>
<sequence>MGAPPDADAPTGSRFETVLSIVAASLALVSSVGFLNAFGVFQDYYEENELRDSSASDISWIGSASIFFLFALSPVAGILSDRIGSRILVIFGSIFQLLAVFMTSLCGEYYQFFLAQAVLLGVSMSFVTWPAVASVSRRTPKRRGLALGIVIAGSSVGGVIWPVALQKLLFVHRIGFPWTMRTVGFIMMAILIVVCIGTSDPARTPTPAPDVEQQQRATETSQEESVYDGKKSNDGNAQQKNRGGGKAEDEKLFTNPNFLLLCAAYALGYFGLFVPFFYVSIYASDVGVSSELSFYLISIVNGASFFGRIAPGHLADSLGHFNMAALAMMLSAIIAFTWTAATSAAGLIVWSLAYGFASGAILSLQGACAGKMASRAAQGRAIGGLTGSLAITALVGTPIGGQIATNYGFLPLSMYAGATLMAGAVTILFARLRIHRGVWVAY</sequence>
<dbReference type="RefSeq" id="XP_035321656.1">
    <property type="nucleotide sequence ID" value="XM_035468522.1"/>
</dbReference>
<keyword evidence="7" id="KW-1185">Reference proteome</keyword>
<feature type="transmembrane region" description="Helical" evidence="4">
    <location>
        <begin position="87"/>
        <end position="105"/>
    </location>
</feature>
<feature type="transmembrane region" description="Helical" evidence="4">
    <location>
        <begin position="321"/>
        <end position="341"/>
    </location>
</feature>
<evidence type="ECO:0000259" key="5">
    <source>
        <dbReference type="PROSITE" id="PS50850"/>
    </source>
</evidence>
<dbReference type="PANTHER" id="PTHR11360:SF250">
    <property type="entry name" value="MFS-TYPE TRANSPORTER AFUA_1G00970"/>
    <property type="match status" value="1"/>
</dbReference>
<gene>
    <name evidence="6" type="ORF">GMORB2_6552</name>
</gene>
<feature type="transmembrane region" description="Helical" evidence="4">
    <location>
        <begin position="58"/>
        <end position="80"/>
    </location>
</feature>
<dbReference type="GeneID" id="55972777"/>
<feature type="transmembrane region" description="Helical" evidence="4">
    <location>
        <begin position="258"/>
        <end position="280"/>
    </location>
</feature>
<dbReference type="AlphaFoldDB" id="A0A9P5D5Z8"/>
<organism evidence="6 7">
    <name type="scientific">Geosmithia morbida</name>
    <dbReference type="NCBI Taxonomy" id="1094350"/>
    <lineage>
        <taxon>Eukaryota</taxon>
        <taxon>Fungi</taxon>
        <taxon>Dikarya</taxon>
        <taxon>Ascomycota</taxon>
        <taxon>Pezizomycotina</taxon>
        <taxon>Sordariomycetes</taxon>
        <taxon>Hypocreomycetidae</taxon>
        <taxon>Hypocreales</taxon>
        <taxon>Bionectriaceae</taxon>
        <taxon>Geosmithia</taxon>
    </lineage>
</organism>
<protein>
    <submittedName>
        <fullName evidence="6">Arabinose efflux permease, MFS family</fullName>
    </submittedName>
</protein>
<dbReference type="InterPro" id="IPR011701">
    <property type="entry name" value="MFS"/>
</dbReference>
<dbReference type="PROSITE" id="PS50850">
    <property type="entry name" value="MFS"/>
    <property type="match status" value="1"/>
</dbReference>
<feature type="transmembrane region" description="Helical" evidence="4">
    <location>
        <begin position="176"/>
        <end position="196"/>
    </location>
</feature>
<evidence type="ECO:0000313" key="6">
    <source>
        <dbReference type="EMBL" id="KAF4123004.1"/>
    </source>
</evidence>
<dbReference type="Proteomes" id="UP000749293">
    <property type="component" value="Unassembled WGS sequence"/>
</dbReference>
<feature type="region of interest" description="Disordered" evidence="3">
    <location>
        <begin position="204"/>
        <end position="248"/>
    </location>
</feature>
<comment type="caution">
    <text evidence="6">The sequence shown here is derived from an EMBL/GenBank/DDBJ whole genome shotgun (WGS) entry which is preliminary data.</text>
</comment>
<proteinExistence type="inferred from homology"/>
<dbReference type="InterPro" id="IPR050327">
    <property type="entry name" value="Proton-linked_MCT"/>
</dbReference>
<comment type="subcellular location">
    <subcellularLocation>
        <location evidence="1">Membrane</location>
        <topology evidence="1">Multi-pass membrane protein</topology>
    </subcellularLocation>
</comment>
<dbReference type="PANTHER" id="PTHR11360">
    <property type="entry name" value="MONOCARBOXYLATE TRANSPORTER"/>
    <property type="match status" value="1"/>
</dbReference>
<keyword evidence="4" id="KW-1133">Transmembrane helix</keyword>
<feature type="transmembrane region" description="Helical" evidence="4">
    <location>
        <begin position="292"/>
        <end position="309"/>
    </location>
</feature>
<evidence type="ECO:0000256" key="2">
    <source>
        <dbReference type="ARBA" id="ARBA00006727"/>
    </source>
</evidence>
<evidence type="ECO:0000256" key="3">
    <source>
        <dbReference type="SAM" id="MobiDB-lite"/>
    </source>
</evidence>
<dbReference type="Gene3D" id="1.20.1250.20">
    <property type="entry name" value="MFS general substrate transporter like domains"/>
    <property type="match status" value="1"/>
</dbReference>
<evidence type="ECO:0000313" key="7">
    <source>
        <dbReference type="Proteomes" id="UP000749293"/>
    </source>
</evidence>
<feature type="domain" description="Major facilitator superfamily (MFS) profile" evidence="5">
    <location>
        <begin position="17"/>
        <end position="435"/>
    </location>
</feature>
<dbReference type="GO" id="GO:0022857">
    <property type="term" value="F:transmembrane transporter activity"/>
    <property type="evidence" value="ECO:0007669"/>
    <property type="project" value="InterPro"/>
</dbReference>